<sequence>MNPRRRVFRSLSLLLASLALLTGCTVFVATVRLESLTLDVTPQANNGAPLAVDFVAVRDAALLQRLSQFSAKQWFAEREQYRRNAGQLLEVWSLELVPGQFMKLSDPPLAGSQAAELLVFASYDSPGAHRLRLAMHSRLWLRFESREMRLLDD</sequence>
<gene>
    <name evidence="1" type="ORF">KDW96_19010</name>
</gene>
<dbReference type="Proteomes" id="UP001059672">
    <property type="component" value="Chromosome"/>
</dbReference>
<evidence type="ECO:0000313" key="1">
    <source>
        <dbReference type="EMBL" id="UTW07233.1"/>
    </source>
</evidence>
<name>A0ABY5H6K1_9PSED</name>
<accession>A0ABY5H6K1</accession>
<protein>
    <submittedName>
        <fullName evidence="1">Type VI secretion protein</fullName>
    </submittedName>
</protein>
<reference evidence="1" key="1">
    <citation type="submission" date="2021-04" db="EMBL/GenBank/DDBJ databases">
        <title>Oceanospirillales bacteria with DddD are important DMSP degraders in coastal seawater.</title>
        <authorList>
            <person name="Liu J."/>
        </authorList>
    </citation>
    <scope>NUCLEOTIDE SEQUENCE</scope>
    <source>
        <strain evidence="1">D13-4</strain>
    </source>
</reference>
<proteinExistence type="predicted"/>
<dbReference type="EMBL" id="CP073346">
    <property type="protein sequence ID" value="UTW07233.1"/>
    <property type="molecule type" value="Genomic_DNA"/>
</dbReference>
<keyword evidence="2" id="KW-1185">Reference proteome</keyword>
<dbReference type="RefSeq" id="WP_255837798.1">
    <property type="nucleotide sequence ID" value="NZ_CP073346.1"/>
</dbReference>
<dbReference type="PROSITE" id="PS51257">
    <property type="entry name" value="PROKAR_LIPOPROTEIN"/>
    <property type="match status" value="1"/>
</dbReference>
<organism evidence="1 2">
    <name type="scientific">Pseudomonas benzenivorans</name>
    <dbReference type="NCBI Taxonomy" id="556533"/>
    <lineage>
        <taxon>Bacteria</taxon>
        <taxon>Pseudomonadati</taxon>
        <taxon>Pseudomonadota</taxon>
        <taxon>Gammaproteobacteria</taxon>
        <taxon>Pseudomonadales</taxon>
        <taxon>Pseudomonadaceae</taxon>
        <taxon>Pseudomonas</taxon>
    </lineage>
</organism>
<evidence type="ECO:0000313" key="2">
    <source>
        <dbReference type="Proteomes" id="UP001059672"/>
    </source>
</evidence>